<protein>
    <recommendedName>
        <fullName evidence="3">Toxin-antitoxin system HicB family antitoxin</fullName>
    </recommendedName>
</protein>
<dbReference type="EMBL" id="ARYJ01000002">
    <property type="protein sequence ID" value="KCZ90236.1"/>
    <property type="molecule type" value="Genomic_DNA"/>
</dbReference>
<dbReference type="eggNOG" id="ENOG50339UW">
    <property type="taxonomic scope" value="Bacteria"/>
</dbReference>
<sequence>MAGGQRFSLRISRSLKKEVARLAQADGVSINTWIHAAIARRVGGEVTAEAFFKRLRETSLPSAMLTLLKQSQED</sequence>
<organism evidence="1 2">
    <name type="scientific">Hyphomonas jannaschiana VP2</name>
    <dbReference type="NCBI Taxonomy" id="1280952"/>
    <lineage>
        <taxon>Bacteria</taxon>
        <taxon>Pseudomonadati</taxon>
        <taxon>Pseudomonadota</taxon>
        <taxon>Alphaproteobacteria</taxon>
        <taxon>Hyphomonadales</taxon>
        <taxon>Hyphomonadaceae</taxon>
        <taxon>Hyphomonas</taxon>
    </lineage>
</organism>
<dbReference type="OrthoDB" id="7579938at2"/>
<accession>A0A059FI78</accession>
<dbReference type="InterPro" id="IPR010985">
    <property type="entry name" value="Ribbon_hlx_hlx"/>
</dbReference>
<dbReference type="SUPFAM" id="SSF47598">
    <property type="entry name" value="Ribbon-helix-helix"/>
    <property type="match status" value="1"/>
</dbReference>
<keyword evidence="2" id="KW-1185">Reference proteome</keyword>
<evidence type="ECO:0008006" key="3">
    <source>
        <dbReference type="Google" id="ProtNLM"/>
    </source>
</evidence>
<evidence type="ECO:0000313" key="2">
    <source>
        <dbReference type="Proteomes" id="UP000024816"/>
    </source>
</evidence>
<dbReference type="GO" id="GO:0006355">
    <property type="term" value="P:regulation of DNA-templated transcription"/>
    <property type="evidence" value="ECO:0007669"/>
    <property type="project" value="InterPro"/>
</dbReference>
<name>A0A059FI78_9PROT</name>
<dbReference type="RefSeq" id="WP_035578257.1">
    <property type="nucleotide sequence ID" value="NZ_ARYJ01000002.1"/>
</dbReference>
<gene>
    <name evidence="1" type="ORF">HJA_03376</name>
</gene>
<dbReference type="Proteomes" id="UP000024816">
    <property type="component" value="Unassembled WGS sequence"/>
</dbReference>
<reference evidence="1 2" key="1">
    <citation type="journal article" date="2014" name="Antonie Van Leeuwenhoek">
        <title>Hyphomonas beringensis sp. nov. and Hyphomonas chukchiensis sp. nov., isolated from surface seawater of the Bering Sea and Chukchi Sea.</title>
        <authorList>
            <person name="Li C."/>
            <person name="Lai Q."/>
            <person name="Li G."/>
            <person name="Dong C."/>
            <person name="Wang J."/>
            <person name="Liao Y."/>
            <person name="Shao Z."/>
        </authorList>
    </citation>
    <scope>NUCLEOTIDE SEQUENCE [LARGE SCALE GENOMIC DNA]</scope>
    <source>
        <strain evidence="1 2">VP2</strain>
    </source>
</reference>
<evidence type="ECO:0000313" key="1">
    <source>
        <dbReference type="EMBL" id="KCZ90236.1"/>
    </source>
</evidence>
<proteinExistence type="predicted"/>
<dbReference type="AlphaFoldDB" id="A0A059FI78"/>
<dbReference type="InterPro" id="IPR008651">
    <property type="entry name" value="Uncharacterised_HicB"/>
</dbReference>
<dbReference type="PATRIC" id="fig|1280952.3.peg.675"/>
<dbReference type="Pfam" id="PF05534">
    <property type="entry name" value="HicB"/>
    <property type="match status" value="1"/>
</dbReference>
<dbReference type="STRING" id="1280952.HJA_03376"/>
<comment type="caution">
    <text evidence="1">The sequence shown here is derived from an EMBL/GenBank/DDBJ whole genome shotgun (WGS) entry which is preliminary data.</text>
</comment>